<reference evidence="5" key="2">
    <citation type="journal article" date="2020" name="Data Brief">
        <title>Transcriptome dataset of Babesia bovis life stages within vertebrate and invertebrate hosts.</title>
        <authorList>
            <person name="Ueti M.W."/>
            <person name="Johnson W.C."/>
            <person name="Kappmeyer L.S."/>
            <person name="Herndon D.R."/>
            <person name="Mousel M.R."/>
            <person name="Reif K.E."/>
            <person name="Taus N.S."/>
            <person name="Ifeonu O.O."/>
            <person name="Silva J.C."/>
            <person name="Suarez C.E."/>
            <person name="Brayton K.A."/>
        </authorList>
    </citation>
    <scope>NUCLEOTIDE SEQUENCE [LARGE SCALE GENOMIC DNA]</scope>
</reference>
<dbReference type="PANTHER" id="PTHR23322:SF1">
    <property type="entry name" value="FAS-ASSOCIATED FACTOR 2"/>
    <property type="match status" value="1"/>
</dbReference>
<dbReference type="Gene3D" id="3.40.30.10">
    <property type="entry name" value="Glutaredoxin"/>
    <property type="match status" value="1"/>
</dbReference>
<dbReference type="InParanoid" id="A7AVA2"/>
<dbReference type="PANTHER" id="PTHR23322">
    <property type="entry name" value="FAS-ASSOCIATED PROTEIN"/>
    <property type="match status" value="1"/>
</dbReference>
<dbReference type="CDD" id="cd01767">
    <property type="entry name" value="UBX"/>
    <property type="match status" value="1"/>
</dbReference>
<reference evidence="5" key="3">
    <citation type="journal article" date="2021" name="Int. J. Parasitol.">
        <title>Comparative analysis of gene expression between Babesia bovis blood stages and kinetes allowed by improved genome annotation.</title>
        <authorList>
            <person name="Ueti M.W."/>
            <person name="Johnson W.C."/>
            <person name="Kappmeyer L.S."/>
            <person name="Herndon D.R."/>
            <person name="Mousel M.R."/>
            <person name="Reif K.E."/>
            <person name="Taus N.S."/>
            <person name="Ifeonu O.O."/>
            <person name="Silva J.C."/>
            <person name="Suarez C.E."/>
            <person name="Brayton K.A."/>
        </authorList>
    </citation>
    <scope>NUCLEOTIDE SEQUENCE [LARGE SCALE GENOMIC DNA]</scope>
</reference>
<keyword evidence="2" id="KW-0472">Membrane</keyword>
<dbReference type="SUPFAM" id="SSF52833">
    <property type="entry name" value="Thioredoxin-like"/>
    <property type="match status" value="1"/>
</dbReference>
<keyword evidence="1" id="KW-0175">Coiled coil</keyword>
<gene>
    <name evidence="4" type="ORF">BBOV_IV001310</name>
</gene>
<keyword evidence="2" id="KW-1133">Transmembrane helix</keyword>
<dbReference type="EMBL" id="AAXT01000004">
    <property type="protein sequence ID" value="EDO05728.1"/>
    <property type="molecule type" value="Genomic_DNA"/>
</dbReference>
<keyword evidence="2" id="KW-0812">Transmembrane</keyword>
<dbReference type="Pfam" id="PF00789">
    <property type="entry name" value="UBX"/>
    <property type="match status" value="1"/>
</dbReference>
<dbReference type="OMA" id="ILIRHQW"/>
<dbReference type="RefSeq" id="XP_001609296.1">
    <property type="nucleotide sequence ID" value="XM_001609246.1"/>
</dbReference>
<dbReference type="InterPro" id="IPR049483">
    <property type="entry name" value="FAF1_2-like_UAS"/>
</dbReference>
<dbReference type="SMART" id="SM00166">
    <property type="entry name" value="UBX"/>
    <property type="match status" value="1"/>
</dbReference>
<keyword evidence="5" id="KW-1185">Reference proteome</keyword>
<dbReference type="PROSITE" id="PS50033">
    <property type="entry name" value="UBX"/>
    <property type="match status" value="1"/>
</dbReference>
<dbReference type="Gene3D" id="3.10.20.90">
    <property type="entry name" value="Phosphatidylinositol 3-kinase Catalytic Subunit, Chain A, domain 1"/>
    <property type="match status" value="1"/>
</dbReference>
<organism evidence="4 5">
    <name type="scientific">Babesia bovis</name>
    <dbReference type="NCBI Taxonomy" id="5865"/>
    <lineage>
        <taxon>Eukaryota</taxon>
        <taxon>Sar</taxon>
        <taxon>Alveolata</taxon>
        <taxon>Apicomplexa</taxon>
        <taxon>Aconoidasida</taxon>
        <taxon>Piroplasmida</taxon>
        <taxon>Babesiidae</taxon>
        <taxon>Babesia</taxon>
    </lineage>
</organism>
<name>A7AVA2_BABBO</name>
<evidence type="ECO:0000256" key="1">
    <source>
        <dbReference type="ARBA" id="ARBA00023054"/>
    </source>
</evidence>
<evidence type="ECO:0000259" key="3">
    <source>
        <dbReference type="PROSITE" id="PS50033"/>
    </source>
</evidence>
<dbReference type="GO" id="GO:0036503">
    <property type="term" value="P:ERAD pathway"/>
    <property type="evidence" value="ECO:0007669"/>
    <property type="project" value="TreeGrafter"/>
</dbReference>
<dbReference type="GO" id="GO:0005783">
    <property type="term" value="C:endoplasmic reticulum"/>
    <property type="evidence" value="ECO:0007669"/>
    <property type="project" value="TreeGrafter"/>
</dbReference>
<feature type="domain" description="UBX" evidence="3">
    <location>
        <begin position="261"/>
        <end position="343"/>
    </location>
</feature>
<dbReference type="InterPro" id="IPR001012">
    <property type="entry name" value="UBX_dom"/>
</dbReference>
<reference evidence="4 5" key="1">
    <citation type="journal article" date="2007" name="PLoS Pathog.">
        <title>Genome sequence of Babesia bovis and comparative analysis of apicomplexan hemoprotozoa.</title>
        <authorList>
            <person name="Brayton K.A."/>
            <person name="Lau A.O.T."/>
            <person name="Herndon D.R."/>
            <person name="Hannick L."/>
            <person name="Kappmeyer L.S."/>
            <person name="Berens S.J."/>
            <person name="Bidwell S.L."/>
            <person name="Brown W.C."/>
            <person name="Crabtree J."/>
            <person name="Fadrosh D."/>
            <person name="Feldblum T."/>
            <person name="Forberger H.A."/>
            <person name="Haas B.J."/>
            <person name="Howell J.M."/>
            <person name="Khouri H."/>
            <person name="Koo H."/>
            <person name="Mann D.J."/>
            <person name="Norimine J."/>
            <person name="Paulsen I.T."/>
            <person name="Radune D."/>
            <person name="Ren Q."/>
            <person name="Smith R.K. Jr."/>
            <person name="Suarez C.E."/>
            <person name="White O."/>
            <person name="Wortman J.R."/>
            <person name="Knowles D.P. Jr."/>
            <person name="McElwain T.F."/>
            <person name="Nene V.M."/>
        </authorList>
    </citation>
    <scope>NUCLEOTIDE SEQUENCE [LARGE SCALE GENOMIC DNA]</scope>
    <source>
        <strain evidence="4">T2Bo</strain>
    </source>
</reference>
<sequence>MGSKYSLVWQLLYRIQDVHVTIVNVLYGLYSALCYILTWCVDRCLSCVGLSSSPFTKYFESKYGQLHPQFYEGSFQSVKANAFHNGKLLAIYLHSDTTRFSSEHFFTNELLTEILDTNYILYVRYGKGPVMRRLIYEFGVQRLPHISIIAMRNLSDYTVIATLEDFSSIDNVISTIASAVESPLRPLSNGDGNLDNDRNLINEQDEALKRAMEADISRMRMNQFESAVHVPNTNCRETVLKNRADTIRRRKSFAEEFSSTVPDGDTKIKVRLPSGSSIESIFRKDDTVGRLYEWVGAAEYFSAGKVKIPYDFDICTMFPSKTLSDRTQTLESANLCPNASLVLISRDDSDEEYI</sequence>
<dbReference type="FunCoup" id="A7AVA2">
    <property type="interactions" value="1"/>
</dbReference>
<accession>A7AVA2</accession>
<feature type="transmembrane region" description="Helical" evidence="2">
    <location>
        <begin position="20"/>
        <end position="39"/>
    </location>
</feature>
<dbReference type="GeneID" id="5477515"/>
<evidence type="ECO:0000313" key="5">
    <source>
        <dbReference type="Proteomes" id="UP000002173"/>
    </source>
</evidence>
<dbReference type="GO" id="GO:0043130">
    <property type="term" value="F:ubiquitin binding"/>
    <property type="evidence" value="ECO:0007669"/>
    <property type="project" value="TreeGrafter"/>
</dbReference>
<dbReference type="AlphaFoldDB" id="A7AVA2"/>
<dbReference type="SUPFAM" id="SSF54236">
    <property type="entry name" value="Ubiquitin-like"/>
    <property type="match status" value="1"/>
</dbReference>
<dbReference type="KEGG" id="bbo:BBOV_IV001310"/>
<comment type="caution">
    <text evidence="4">The sequence shown here is derived from an EMBL/GenBank/DDBJ whole genome shotgun (WGS) entry which is preliminary data.</text>
</comment>
<dbReference type="SMART" id="SM00594">
    <property type="entry name" value="UAS"/>
    <property type="match status" value="1"/>
</dbReference>
<protein>
    <recommendedName>
        <fullName evidence="3">UBX domain-containing protein</fullName>
    </recommendedName>
</protein>
<dbReference type="STRING" id="5865.A7AVA2"/>
<dbReference type="InterPro" id="IPR029071">
    <property type="entry name" value="Ubiquitin-like_domsf"/>
</dbReference>
<dbReference type="VEuPathDB" id="PiroplasmaDB:BBOV_IV001310"/>
<evidence type="ECO:0000256" key="2">
    <source>
        <dbReference type="SAM" id="Phobius"/>
    </source>
</evidence>
<dbReference type="eggNOG" id="KOG1363">
    <property type="taxonomic scope" value="Eukaryota"/>
</dbReference>
<dbReference type="InterPro" id="IPR036249">
    <property type="entry name" value="Thioredoxin-like_sf"/>
</dbReference>
<dbReference type="InterPro" id="IPR050730">
    <property type="entry name" value="UBX_domain-protein"/>
</dbReference>
<dbReference type="Proteomes" id="UP000002173">
    <property type="component" value="Unassembled WGS sequence"/>
</dbReference>
<evidence type="ECO:0000313" key="4">
    <source>
        <dbReference type="EMBL" id="EDO05728.1"/>
    </source>
</evidence>
<dbReference type="Pfam" id="PF21021">
    <property type="entry name" value="FAF1"/>
    <property type="match status" value="1"/>
</dbReference>
<proteinExistence type="predicted"/>
<dbReference type="InterPro" id="IPR006577">
    <property type="entry name" value="UAS"/>
</dbReference>